<dbReference type="InterPro" id="IPR050261">
    <property type="entry name" value="FrsA_esterase"/>
</dbReference>
<feature type="region of interest" description="Disordered" evidence="2">
    <location>
        <begin position="342"/>
        <end position="445"/>
    </location>
</feature>
<name>M3EHV8_9ACTN</name>
<feature type="compositionally biased region" description="Low complexity" evidence="2">
    <location>
        <begin position="355"/>
        <end position="386"/>
    </location>
</feature>
<accession>M3EHV8</accession>
<dbReference type="AlphaFoldDB" id="M3EHV8"/>
<dbReference type="GeneID" id="96269982"/>
<evidence type="ECO:0000313" key="4">
    <source>
        <dbReference type="Proteomes" id="UP000030760"/>
    </source>
</evidence>
<dbReference type="PANTHER" id="PTHR22946">
    <property type="entry name" value="DIENELACTONE HYDROLASE DOMAIN-CONTAINING PROTEIN-RELATED"/>
    <property type="match status" value="1"/>
</dbReference>
<feature type="compositionally biased region" description="Low complexity" evidence="2">
    <location>
        <begin position="415"/>
        <end position="425"/>
    </location>
</feature>
<evidence type="ECO:0008006" key="5">
    <source>
        <dbReference type="Google" id="ProtNLM"/>
    </source>
</evidence>
<sequence>MDHLGELKEFARLHARGQGIGDRQVAAVLPRITNDEPGHPASWARVWTGEADRLAVAGRPLDACRHYALARFPYHGDDVRRRAQDNCVRTFDDWRRRRGVERLVLDHPDGTVACWASGLDARRRRPLLVVMGGIVSVKEQWAPLLPRLARLGYAAVVTEMPGVGENTLRYHADSWRLLPFLMDRLAGRAAVTRTSVLGLSFSGHLALRAAAADPRIRSVHTVGAPVAGFFADPAWWPEVPGITVATLRRLTGAASDDELRSLLADFPLGPDVLGALDIPVGYVVSARDEIIPPTERRLLAAALPRVRFKEFDDVHGSPAHLGAMRKWLIASLLRARLTNRSAPRHAALSTSTGRPPAATGTAAAGLSVRTGTGASARTGAGATGPSVGAGAGVAGPSRTAAPGPYRTTAPGPSVATGTGPTIPAGPGAGGYADAVPRQPRPTPAE</sequence>
<reference evidence="4" key="1">
    <citation type="journal article" date="2013" name="Genome Announc.">
        <title>Draft Genome Sequence of Streptomyces bottropensis ATCC 25435, a Bottromycin-Producing Actinomycete.</title>
        <authorList>
            <person name="Zhang H."/>
            <person name="Zhou W."/>
            <person name="Zhuang Y."/>
            <person name="Liang X."/>
            <person name="Liu T."/>
        </authorList>
    </citation>
    <scope>NUCLEOTIDE SEQUENCE [LARGE SCALE GENOMIC DNA]</scope>
    <source>
        <strain evidence="4">ATCC 25435</strain>
    </source>
</reference>
<evidence type="ECO:0000313" key="3">
    <source>
        <dbReference type="EMBL" id="EMF55901.1"/>
    </source>
</evidence>
<dbReference type="SUPFAM" id="SSF53474">
    <property type="entry name" value="alpha/beta-Hydrolases"/>
    <property type="match status" value="1"/>
</dbReference>
<protein>
    <recommendedName>
        <fullName evidence="5">Alpha/beta hydrolase</fullName>
    </recommendedName>
</protein>
<dbReference type="PANTHER" id="PTHR22946:SF12">
    <property type="entry name" value="CONIDIAL PIGMENT BIOSYNTHESIS PROTEIN AYG1 (AFU_ORTHOLOGUE AFUA_2G17550)"/>
    <property type="match status" value="1"/>
</dbReference>
<dbReference type="Proteomes" id="UP000030760">
    <property type="component" value="Unassembled WGS sequence"/>
</dbReference>
<dbReference type="GO" id="GO:0016787">
    <property type="term" value="F:hydrolase activity"/>
    <property type="evidence" value="ECO:0007669"/>
    <property type="project" value="UniProtKB-KW"/>
</dbReference>
<organism evidence="3 4">
    <name type="scientific">Streptomyces bottropensis ATCC 25435</name>
    <dbReference type="NCBI Taxonomy" id="1054862"/>
    <lineage>
        <taxon>Bacteria</taxon>
        <taxon>Bacillati</taxon>
        <taxon>Actinomycetota</taxon>
        <taxon>Actinomycetes</taxon>
        <taxon>Kitasatosporales</taxon>
        <taxon>Streptomycetaceae</taxon>
        <taxon>Streptomyces</taxon>
    </lineage>
</organism>
<gene>
    <name evidence="3" type="ORF">SBD_3214</name>
</gene>
<dbReference type="EMBL" id="KB405067">
    <property type="protein sequence ID" value="EMF55901.1"/>
    <property type="molecule type" value="Genomic_DNA"/>
</dbReference>
<evidence type="ECO:0000256" key="2">
    <source>
        <dbReference type="SAM" id="MobiDB-lite"/>
    </source>
</evidence>
<evidence type="ECO:0000256" key="1">
    <source>
        <dbReference type="ARBA" id="ARBA00008645"/>
    </source>
</evidence>
<dbReference type="RefSeq" id="WP_005478974.1">
    <property type="nucleotide sequence ID" value="NZ_KB405067.1"/>
</dbReference>
<comment type="similarity">
    <text evidence="1">Belongs to the AB hydrolase superfamily.</text>
</comment>
<dbReference type="InterPro" id="IPR029058">
    <property type="entry name" value="AB_hydrolase_fold"/>
</dbReference>
<dbReference type="Gene3D" id="3.40.50.1820">
    <property type="entry name" value="alpha/beta hydrolase"/>
    <property type="match status" value="1"/>
</dbReference>
<proteinExistence type="inferred from homology"/>